<keyword evidence="1" id="KW-0547">Nucleotide-binding</keyword>
<dbReference type="InterPro" id="IPR027417">
    <property type="entry name" value="P-loop_NTPase"/>
</dbReference>
<gene>
    <name evidence="3" type="ORF">POVWA1_035380</name>
    <name evidence="4" type="ORF">POVWA2_034640</name>
</gene>
<evidence type="ECO:0000256" key="1">
    <source>
        <dbReference type="ARBA" id="ARBA00022741"/>
    </source>
</evidence>
<dbReference type="Proteomes" id="UP000078555">
    <property type="component" value="Unassembled WGS sequence"/>
</dbReference>
<dbReference type="GO" id="GO:0003924">
    <property type="term" value="F:GTPase activity"/>
    <property type="evidence" value="ECO:0007669"/>
    <property type="project" value="InterPro"/>
</dbReference>
<dbReference type="SUPFAM" id="SSF52540">
    <property type="entry name" value="P-loop containing nucleoside triphosphate hydrolases"/>
    <property type="match status" value="1"/>
</dbReference>
<reference evidence="3" key="2">
    <citation type="submission" date="2016-05" db="EMBL/GenBank/DDBJ databases">
        <authorList>
            <person name="Lavstsen T."/>
            <person name="Jespersen J.S."/>
        </authorList>
    </citation>
    <scope>NUCLEOTIDE SEQUENCE [LARGE SCALE GENOMIC DNA]</scope>
</reference>
<dbReference type="Proteomes" id="UP000078550">
    <property type="component" value="Unassembled WGS sequence"/>
</dbReference>
<evidence type="ECO:0000313" key="5">
    <source>
        <dbReference type="Proteomes" id="UP000078550"/>
    </source>
</evidence>
<dbReference type="InterPro" id="IPR006689">
    <property type="entry name" value="Small_GTPase_ARF/SAR"/>
</dbReference>
<dbReference type="Pfam" id="PF00025">
    <property type="entry name" value="Arf"/>
    <property type="match status" value="1"/>
</dbReference>
<accession>A0A1A8Z0B2</accession>
<proteinExistence type="predicted"/>
<dbReference type="GO" id="GO:0005525">
    <property type="term" value="F:GTP binding"/>
    <property type="evidence" value="ECO:0007669"/>
    <property type="project" value="UniProtKB-KW"/>
</dbReference>
<protein>
    <submittedName>
        <fullName evidence="3">ADP-ribosylation factor-like protein, putative</fullName>
    </submittedName>
</protein>
<dbReference type="EMBL" id="FLRD01000101">
    <property type="protein sequence ID" value="SBT37163.1"/>
    <property type="molecule type" value="Genomic_DNA"/>
</dbReference>
<organism evidence="3 6">
    <name type="scientific">Plasmodium ovale wallikeri</name>
    <dbReference type="NCBI Taxonomy" id="864142"/>
    <lineage>
        <taxon>Eukaryota</taxon>
        <taxon>Sar</taxon>
        <taxon>Alveolata</taxon>
        <taxon>Apicomplexa</taxon>
        <taxon>Aconoidasida</taxon>
        <taxon>Haemosporida</taxon>
        <taxon>Plasmodiidae</taxon>
        <taxon>Plasmodium</taxon>
        <taxon>Plasmodium (Plasmodium)</taxon>
    </lineage>
</organism>
<keyword evidence="2" id="KW-0342">GTP-binding</keyword>
<evidence type="ECO:0000313" key="6">
    <source>
        <dbReference type="Proteomes" id="UP000078555"/>
    </source>
</evidence>
<evidence type="ECO:0000313" key="4">
    <source>
        <dbReference type="EMBL" id="SBT37849.1"/>
    </source>
</evidence>
<keyword evidence="6" id="KW-1185">Reference proteome</keyword>
<reference evidence="5 6" key="1">
    <citation type="submission" date="2016-05" db="EMBL/GenBank/DDBJ databases">
        <authorList>
            <person name="Naeem Raeece"/>
        </authorList>
    </citation>
    <scope>NUCLEOTIDE SEQUENCE [LARGE SCALE GENOMIC DNA]</scope>
</reference>
<name>A0A1A8Z0B2_PLAOA</name>
<dbReference type="EMBL" id="FLRE01000130">
    <property type="protein sequence ID" value="SBT37849.1"/>
    <property type="molecule type" value="Genomic_DNA"/>
</dbReference>
<dbReference type="AlphaFoldDB" id="A0A1A8Z0B2"/>
<dbReference type="Gene3D" id="3.40.50.300">
    <property type="entry name" value="P-loop containing nucleotide triphosphate hydrolases"/>
    <property type="match status" value="1"/>
</dbReference>
<evidence type="ECO:0000313" key="3">
    <source>
        <dbReference type="EMBL" id="SBT37163.1"/>
    </source>
</evidence>
<sequence>MHTPCIQFEGVCSLFGHKMGNAVNKVSFLKNDSAGAGKNNSDKKYNILMLGLNGSGKTTLLYHNFIPG</sequence>
<evidence type="ECO:0000256" key="2">
    <source>
        <dbReference type="ARBA" id="ARBA00023134"/>
    </source>
</evidence>